<keyword evidence="1" id="KW-0472">Membrane</keyword>
<dbReference type="AlphaFoldDB" id="A0A1F7JCP2"/>
<dbReference type="NCBIfam" id="TIGR02532">
    <property type="entry name" value="IV_pilin_GFxxxE"/>
    <property type="match status" value="1"/>
</dbReference>
<keyword evidence="1" id="KW-1133">Transmembrane helix</keyword>
<evidence type="ECO:0000256" key="1">
    <source>
        <dbReference type="SAM" id="Phobius"/>
    </source>
</evidence>
<gene>
    <name evidence="2" type="ORF">A2970_02480</name>
</gene>
<feature type="transmembrane region" description="Helical" evidence="1">
    <location>
        <begin position="20"/>
        <end position="40"/>
    </location>
</feature>
<dbReference type="InterPro" id="IPR045584">
    <property type="entry name" value="Pilin-like"/>
</dbReference>
<dbReference type="Pfam" id="PF07963">
    <property type="entry name" value="N_methyl"/>
    <property type="match status" value="1"/>
</dbReference>
<dbReference type="Gene3D" id="3.30.700.10">
    <property type="entry name" value="Glycoprotein, Type 4 Pilin"/>
    <property type="match status" value="1"/>
</dbReference>
<dbReference type="SUPFAM" id="SSF54523">
    <property type="entry name" value="Pili subunits"/>
    <property type="match status" value="1"/>
</dbReference>
<comment type="caution">
    <text evidence="2">The sequence shown here is derived from an EMBL/GenBank/DDBJ whole genome shotgun (WGS) entry which is preliminary data.</text>
</comment>
<dbReference type="PROSITE" id="PS00409">
    <property type="entry name" value="PROKAR_NTER_METHYL"/>
    <property type="match status" value="1"/>
</dbReference>
<reference evidence="2 3" key="1">
    <citation type="journal article" date="2016" name="Nat. Commun.">
        <title>Thousands of microbial genomes shed light on interconnected biogeochemical processes in an aquifer system.</title>
        <authorList>
            <person name="Anantharaman K."/>
            <person name="Brown C.T."/>
            <person name="Hug L.A."/>
            <person name="Sharon I."/>
            <person name="Castelle C.J."/>
            <person name="Probst A.J."/>
            <person name="Thomas B.C."/>
            <person name="Singh A."/>
            <person name="Wilkins M.J."/>
            <person name="Karaoz U."/>
            <person name="Brodie E.L."/>
            <person name="Williams K.H."/>
            <person name="Hubbard S.S."/>
            <person name="Banfield J.F."/>
        </authorList>
    </citation>
    <scope>NUCLEOTIDE SEQUENCE [LARGE SCALE GENOMIC DNA]</scope>
</reference>
<organism evidence="2 3">
    <name type="scientific">Candidatus Roizmanbacteria bacterium RIFCSPLOWO2_01_FULL_44_13</name>
    <dbReference type="NCBI Taxonomy" id="1802069"/>
    <lineage>
        <taxon>Bacteria</taxon>
        <taxon>Candidatus Roizmaniibacteriota</taxon>
    </lineage>
</organism>
<evidence type="ECO:0000313" key="2">
    <source>
        <dbReference type="EMBL" id="OGK53380.1"/>
    </source>
</evidence>
<dbReference type="InterPro" id="IPR012902">
    <property type="entry name" value="N_methyl_site"/>
</dbReference>
<keyword evidence="1" id="KW-0812">Transmembrane</keyword>
<accession>A0A1F7JCP2</accession>
<evidence type="ECO:0000313" key="3">
    <source>
        <dbReference type="Proteomes" id="UP000178857"/>
    </source>
</evidence>
<sequence length="172" mass="18863">MKKGFIPHYRSKAFKNSGGFTLIEIIITVAIIMLFSGLSIPRYNAYTQELKLRKESNRVKAVLDLAKKKAVASELYNQACTDFDGYRTVVSAGSFSLNFGCNDSYQTVQDYDLESNISVVTGTGNIDFPPGGFGINITINTIRLKNNQNNRCLDVSITPLGITTVSDSLIGC</sequence>
<protein>
    <recommendedName>
        <fullName evidence="4">General secretion pathway GspH domain-containing protein</fullName>
    </recommendedName>
</protein>
<dbReference type="STRING" id="1802069.A2970_02480"/>
<evidence type="ECO:0008006" key="4">
    <source>
        <dbReference type="Google" id="ProtNLM"/>
    </source>
</evidence>
<dbReference type="EMBL" id="MGAT01000002">
    <property type="protein sequence ID" value="OGK53380.1"/>
    <property type="molecule type" value="Genomic_DNA"/>
</dbReference>
<dbReference type="Proteomes" id="UP000178857">
    <property type="component" value="Unassembled WGS sequence"/>
</dbReference>
<name>A0A1F7JCP2_9BACT</name>
<proteinExistence type="predicted"/>